<feature type="compositionally biased region" description="Basic and acidic residues" evidence="1">
    <location>
        <begin position="1025"/>
        <end position="1034"/>
    </location>
</feature>
<feature type="region of interest" description="Disordered" evidence="1">
    <location>
        <begin position="855"/>
        <end position="966"/>
    </location>
</feature>
<gene>
    <name evidence="2" type="ORF">ACJMK2_012382</name>
</gene>
<feature type="region of interest" description="Disordered" evidence="1">
    <location>
        <begin position="61"/>
        <end position="138"/>
    </location>
</feature>
<sequence length="1131" mass="126317">MSPYQVDNKKYTGQRSLTNKNTTGRKGLSYGYNGNNESIANGGNVRVLRPRPAQQLAVPISTTTRSRPPVPIIQPTSTRSVMPSEISRPRSPTCQSLSPNSRSFPPISRPPTPRPRSTKLRCWSQSQQTPEMHDPSAFTNHQFQTQHGNQMESHNTPCQLFYYQEDESWNRPEICRTDFYQLPPSCESETQPLIEREKNDGIYNNESFAPISFIPIQESNQTKYENDKSSIKPRTGCWQGKSESRRIIRTGQYRKTPYPTKNIVTPTTIGLSSTERTSEKESNTHLPIYGSSPFSKSNINISKSEIVTPLLRAPYLEDGTASIDYPATCPDRDRRVVIQCSTLGETAGGNMRVKYDRGLPGYQDPQQLATPVKQSEHMSVHSTHTTRSRTNSDLTNEMRLRRCQEPNQKCTGLNPTSIRVQKCTNSANETFASHATEQYGDSENDISKTTFTEGISKEISTPSETSDPALTKGKESRPKHLQREEPLHIGKETVAEMNANNTTSITDSPKTAESKDGTQHNETIASLIDRLLKEARTASDLLKQQGAWQQENTTGRICIAKSKNGRPNTCGTKSDIRDKMTPFTRTSARRHTGGIKQNEIGISKEISLLMSDLRICGNKVGPAKVPASSGTCPPVKTNLDSDKGEEEEKRCVIKAKRRLSSNSLSLTTNTSKVGVDRVIRLISSEDVLSNLRESNRSMKGGKIVLRQEEEDKGGKDNILVEEAKKTYAVCSEPSENTKRARSSLSGENIARAKRRKREGEFTWIQGETNTEPEVKSTDINVDDNENEIVPNPSSQEHEVTVSSNNVLVSRKKRTIQEAEEDSAPKLPCISQEPVRSLSKHDFSKYSFISEDHNIPVKGTNITESDNETRKLVTEDTIPENETRKTKDVGEDNDNKAKRRKQKGGVRKSVLIQDEKSMKSEKEDKKRKVGGNGNDIKPIYTDQKSDAAAFSKNEDLESPKNIKGTRVDENVGLKSSCFSHKLTIAVPEQESSNKSVISEESEININGTKKCKSDGETKMPVLKNFIPEHKEREINDDNEENEGKNSLPLRQEPEKPSFQGPADNFGPLLLASADTADISLIASVWAGEKESGPERVRKSKTMRKTQKRRTVVNESKPATSNSLIELFKQLRI</sequence>
<feature type="compositionally biased region" description="Polar residues" evidence="1">
    <location>
        <begin position="364"/>
        <end position="373"/>
    </location>
</feature>
<name>A0ABD3V805_SINWO</name>
<evidence type="ECO:0000256" key="1">
    <source>
        <dbReference type="SAM" id="MobiDB-lite"/>
    </source>
</evidence>
<feature type="compositionally biased region" description="Basic and acidic residues" evidence="1">
    <location>
        <begin position="912"/>
        <end position="925"/>
    </location>
</feature>
<feature type="compositionally biased region" description="Polar residues" evidence="1">
    <location>
        <begin position="452"/>
        <end position="468"/>
    </location>
</feature>
<reference evidence="2 3" key="1">
    <citation type="submission" date="2024-11" db="EMBL/GenBank/DDBJ databases">
        <title>Chromosome-level genome assembly of the freshwater bivalve Anodonta woodiana.</title>
        <authorList>
            <person name="Chen X."/>
        </authorList>
    </citation>
    <scope>NUCLEOTIDE SEQUENCE [LARGE SCALE GENOMIC DNA]</scope>
    <source>
        <strain evidence="2">MN2024</strain>
        <tissue evidence="2">Gills</tissue>
    </source>
</reference>
<feature type="compositionally biased region" description="Basic residues" evidence="1">
    <location>
        <begin position="1096"/>
        <end position="1109"/>
    </location>
</feature>
<feature type="compositionally biased region" description="Basic and acidic residues" evidence="1">
    <location>
        <begin position="880"/>
        <end position="895"/>
    </location>
</feature>
<feature type="compositionally biased region" description="Polar residues" evidence="1">
    <location>
        <begin position="498"/>
        <end position="509"/>
    </location>
</feature>
<keyword evidence="3" id="KW-1185">Reference proteome</keyword>
<feature type="region of interest" description="Disordered" evidence="1">
    <location>
        <begin position="1"/>
        <end position="32"/>
    </location>
</feature>
<feature type="region of interest" description="Disordered" evidence="1">
    <location>
        <begin position="497"/>
        <end position="519"/>
    </location>
</feature>
<feature type="compositionally biased region" description="Basic and acidic residues" evidence="1">
    <location>
        <begin position="951"/>
        <end position="966"/>
    </location>
</feature>
<evidence type="ECO:0000313" key="3">
    <source>
        <dbReference type="Proteomes" id="UP001634394"/>
    </source>
</evidence>
<protein>
    <submittedName>
        <fullName evidence="2">Uncharacterized protein</fullName>
    </submittedName>
</protein>
<dbReference type="EMBL" id="JBJQND010000013">
    <property type="protein sequence ID" value="KAL3857742.1"/>
    <property type="molecule type" value="Genomic_DNA"/>
</dbReference>
<feature type="region of interest" description="Disordered" evidence="1">
    <location>
        <begin position="1087"/>
        <end position="1117"/>
    </location>
</feature>
<feature type="region of interest" description="Disordered" evidence="1">
    <location>
        <begin position="270"/>
        <end position="289"/>
    </location>
</feature>
<evidence type="ECO:0000313" key="2">
    <source>
        <dbReference type="EMBL" id="KAL3857742.1"/>
    </source>
</evidence>
<dbReference type="AlphaFoldDB" id="A0ABD3V805"/>
<feature type="compositionally biased region" description="Basic and acidic residues" evidence="1">
    <location>
        <begin position="472"/>
        <end position="483"/>
    </location>
</feature>
<feature type="region of interest" description="Disordered" evidence="1">
    <location>
        <begin position="452"/>
        <end position="483"/>
    </location>
</feature>
<accession>A0ABD3V805</accession>
<feature type="compositionally biased region" description="Basic residues" evidence="1">
    <location>
        <begin position="896"/>
        <end position="905"/>
    </location>
</feature>
<comment type="caution">
    <text evidence="2">The sequence shown here is derived from an EMBL/GenBank/DDBJ whole genome shotgun (WGS) entry which is preliminary data.</text>
</comment>
<organism evidence="2 3">
    <name type="scientific">Sinanodonta woodiana</name>
    <name type="common">Chinese pond mussel</name>
    <name type="synonym">Anodonta woodiana</name>
    <dbReference type="NCBI Taxonomy" id="1069815"/>
    <lineage>
        <taxon>Eukaryota</taxon>
        <taxon>Metazoa</taxon>
        <taxon>Spiralia</taxon>
        <taxon>Lophotrochozoa</taxon>
        <taxon>Mollusca</taxon>
        <taxon>Bivalvia</taxon>
        <taxon>Autobranchia</taxon>
        <taxon>Heteroconchia</taxon>
        <taxon>Palaeoheterodonta</taxon>
        <taxon>Unionida</taxon>
        <taxon>Unionoidea</taxon>
        <taxon>Unionidae</taxon>
        <taxon>Unioninae</taxon>
        <taxon>Sinanodonta</taxon>
    </lineage>
</organism>
<feature type="region of interest" description="Disordered" evidence="1">
    <location>
        <begin position="1006"/>
        <end position="1065"/>
    </location>
</feature>
<dbReference type="Proteomes" id="UP001634394">
    <property type="component" value="Unassembled WGS sequence"/>
</dbReference>
<feature type="compositionally biased region" description="Polar residues" evidence="1">
    <location>
        <begin position="11"/>
        <end position="24"/>
    </location>
</feature>
<proteinExistence type="predicted"/>
<feature type="region of interest" description="Disordered" evidence="1">
    <location>
        <begin position="623"/>
        <end position="643"/>
    </location>
</feature>
<feature type="compositionally biased region" description="Basic and acidic residues" evidence="1">
    <location>
        <begin position="510"/>
        <end position="519"/>
    </location>
</feature>
<feature type="region of interest" description="Disordered" evidence="1">
    <location>
        <begin position="356"/>
        <end position="397"/>
    </location>
</feature>